<dbReference type="RefSeq" id="WP_110840045.1">
    <property type="nucleotide sequence ID" value="NZ_QJVJ01000004.1"/>
</dbReference>
<dbReference type="InterPro" id="IPR011605">
    <property type="entry name" value="NusB_fam"/>
</dbReference>
<dbReference type="SUPFAM" id="SSF48013">
    <property type="entry name" value="NusB-like"/>
    <property type="match status" value="1"/>
</dbReference>
<dbReference type="Gene3D" id="1.10.940.10">
    <property type="entry name" value="NusB-like"/>
    <property type="match status" value="1"/>
</dbReference>
<dbReference type="GO" id="GO:0005829">
    <property type="term" value="C:cytosol"/>
    <property type="evidence" value="ECO:0007669"/>
    <property type="project" value="TreeGrafter"/>
</dbReference>
<gene>
    <name evidence="6 8" type="primary">nusB</name>
    <name evidence="8" type="ORF">DLM86_10965</name>
</gene>
<keyword evidence="5 6" id="KW-0804">Transcription</keyword>
<dbReference type="GO" id="GO:0003723">
    <property type="term" value="F:RNA binding"/>
    <property type="evidence" value="ECO:0007669"/>
    <property type="project" value="UniProtKB-UniRule"/>
</dbReference>
<evidence type="ECO:0000256" key="5">
    <source>
        <dbReference type="ARBA" id="ARBA00023163"/>
    </source>
</evidence>
<dbReference type="AlphaFoldDB" id="A0A2V5K6P1"/>
<keyword evidence="4 6" id="KW-0805">Transcription regulation</keyword>
<dbReference type="EMBL" id="QJVJ01000004">
    <property type="protein sequence ID" value="PYI55051.1"/>
    <property type="molecule type" value="Genomic_DNA"/>
</dbReference>
<keyword evidence="2 6" id="KW-0889">Transcription antitermination</keyword>
<evidence type="ECO:0000256" key="1">
    <source>
        <dbReference type="ARBA" id="ARBA00005952"/>
    </source>
</evidence>
<organism evidence="8 9">
    <name type="scientific">Paenibacillus flagellatus</name>
    <dbReference type="NCBI Taxonomy" id="2211139"/>
    <lineage>
        <taxon>Bacteria</taxon>
        <taxon>Bacillati</taxon>
        <taxon>Bacillota</taxon>
        <taxon>Bacilli</taxon>
        <taxon>Bacillales</taxon>
        <taxon>Paenibacillaceae</taxon>
        <taxon>Paenibacillus</taxon>
    </lineage>
</organism>
<dbReference type="OrthoDB" id="9811381at2"/>
<evidence type="ECO:0000256" key="3">
    <source>
        <dbReference type="ARBA" id="ARBA00022884"/>
    </source>
</evidence>
<keyword evidence="9" id="KW-1185">Reference proteome</keyword>
<dbReference type="CDD" id="cd00619">
    <property type="entry name" value="Terminator_NusB"/>
    <property type="match status" value="1"/>
</dbReference>
<dbReference type="NCBIfam" id="TIGR01951">
    <property type="entry name" value="nusB"/>
    <property type="match status" value="1"/>
</dbReference>
<sequence>MKRRLAREIALQSLYTIDMNEVPPQVAIETVLHEARTDNEAELAVGDGGVASTPYLTDLVEGTYARREQIDKTLSVYLTGWKVDRLSKVDRQILRLAAYEMLFGTEVPPKVVVNEAIELAKRFGSDESGKFVNGVLGKMIKELDAIKSEYETAGENR</sequence>
<dbReference type="Proteomes" id="UP000247476">
    <property type="component" value="Unassembled WGS sequence"/>
</dbReference>
<feature type="domain" description="NusB/RsmB/TIM44" evidence="7">
    <location>
        <begin position="6"/>
        <end position="141"/>
    </location>
</feature>
<comment type="similarity">
    <text evidence="1 6">Belongs to the NusB family.</text>
</comment>
<accession>A0A2V5K6P1</accession>
<comment type="caution">
    <text evidence="8">The sequence shown here is derived from an EMBL/GenBank/DDBJ whole genome shotgun (WGS) entry which is preliminary data.</text>
</comment>
<name>A0A2V5K6P1_9BACL</name>
<proteinExistence type="inferred from homology"/>
<dbReference type="Pfam" id="PF01029">
    <property type="entry name" value="NusB"/>
    <property type="match status" value="1"/>
</dbReference>
<dbReference type="HAMAP" id="MF_00073">
    <property type="entry name" value="NusB"/>
    <property type="match status" value="1"/>
</dbReference>
<dbReference type="GO" id="GO:0006353">
    <property type="term" value="P:DNA-templated transcription termination"/>
    <property type="evidence" value="ECO:0007669"/>
    <property type="project" value="UniProtKB-UniRule"/>
</dbReference>
<protein>
    <recommendedName>
        <fullName evidence="6">Transcription antitermination protein NusB</fullName>
    </recommendedName>
    <alternativeName>
        <fullName evidence="6">Antitermination factor NusB</fullName>
    </alternativeName>
</protein>
<evidence type="ECO:0000259" key="7">
    <source>
        <dbReference type="Pfam" id="PF01029"/>
    </source>
</evidence>
<comment type="function">
    <text evidence="6">Involved in transcription antitermination. Required for transcription of ribosomal RNA (rRNA) genes. Binds specifically to the boxA antiterminator sequence of the ribosomal RNA (rrn) operons.</text>
</comment>
<evidence type="ECO:0000313" key="8">
    <source>
        <dbReference type="EMBL" id="PYI55051.1"/>
    </source>
</evidence>
<evidence type="ECO:0000256" key="2">
    <source>
        <dbReference type="ARBA" id="ARBA00022814"/>
    </source>
</evidence>
<evidence type="ECO:0000256" key="6">
    <source>
        <dbReference type="HAMAP-Rule" id="MF_00073"/>
    </source>
</evidence>
<keyword evidence="3 6" id="KW-0694">RNA-binding</keyword>
<dbReference type="GO" id="GO:0031564">
    <property type="term" value="P:transcription antitermination"/>
    <property type="evidence" value="ECO:0007669"/>
    <property type="project" value="UniProtKB-KW"/>
</dbReference>
<dbReference type="PANTHER" id="PTHR11078:SF3">
    <property type="entry name" value="ANTITERMINATION NUSB DOMAIN-CONTAINING PROTEIN"/>
    <property type="match status" value="1"/>
</dbReference>
<dbReference type="PANTHER" id="PTHR11078">
    <property type="entry name" value="N UTILIZATION SUBSTANCE PROTEIN B-RELATED"/>
    <property type="match status" value="1"/>
</dbReference>
<dbReference type="InterPro" id="IPR035926">
    <property type="entry name" value="NusB-like_sf"/>
</dbReference>
<reference evidence="8 9" key="1">
    <citation type="submission" date="2018-05" db="EMBL/GenBank/DDBJ databases">
        <title>Paenibacillus flagellatus sp. nov., isolated from selenium mineral soil.</title>
        <authorList>
            <person name="Dai X."/>
        </authorList>
    </citation>
    <scope>NUCLEOTIDE SEQUENCE [LARGE SCALE GENOMIC DNA]</scope>
    <source>
        <strain evidence="8 9">DXL2</strain>
    </source>
</reference>
<dbReference type="InterPro" id="IPR006027">
    <property type="entry name" value="NusB_RsmB_TIM44"/>
</dbReference>
<evidence type="ECO:0000256" key="4">
    <source>
        <dbReference type="ARBA" id="ARBA00023015"/>
    </source>
</evidence>
<evidence type="ECO:0000313" key="9">
    <source>
        <dbReference type="Proteomes" id="UP000247476"/>
    </source>
</evidence>